<dbReference type="RefSeq" id="WP_015153049.1">
    <property type="nucleotide sequence ID" value="NZ_JAVKZF010000002.1"/>
</dbReference>
<feature type="domain" description="PAS" evidence="2">
    <location>
        <begin position="82"/>
        <end position="147"/>
    </location>
</feature>
<dbReference type="GO" id="GO:0006355">
    <property type="term" value="P:regulation of DNA-templated transcription"/>
    <property type="evidence" value="ECO:0007669"/>
    <property type="project" value="InterPro"/>
</dbReference>
<keyword evidence="1" id="KW-0175">Coiled coil</keyword>
<organism evidence="3 4">
    <name type="scientific">Chroococcidiopsis cubana SAG 39.79</name>
    <dbReference type="NCBI Taxonomy" id="388085"/>
    <lineage>
        <taxon>Bacteria</taxon>
        <taxon>Bacillati</taxon>
        <taxon>Cyanobacteriota</taxon>
        <taxon>Cyanophyceae</taxon>
        <taxon>Chroococcidiopsidales</taxon>
        <taxon>Chroococcidiopsidaceae</taxon>
        <taxon>Chroococcidiopsis</taxon>
    </lineage>
</organism>
<comment type="caution">
    <text evidence="3">The sequence shown here is derived from an EMBL/GenBank/DDBJ whole genome shotgun (WGS) entry which is preliminary data.</text>
</comment>
<reference evidence="3 4" key="1">
    <citation type="journal article" date="2019" name="Genome Biol. Evol.">
        <title>Day and night: Metabolic profiles and evolutionary relationships of six axenic non-marine cyanobacteria.</title>
        <authorList>
            <person name="Will S.E."/>
            <person name="Henke P."/>
            <person name="Boedeker C."/>
            <person name="Huang S."/>
            <person name="Brinkmann H."/>
            <person name="Rohde M."/>
            <person name="Jarek M."/>
            <person name="Friedl T."/>
            <person name="Seufert S."/>
            <person name="Schumacher M."/>
            <person name="Overmann J."/>
            <person name="Neumann-Schaal M."/>
            <person name="Petersen J."/>
        </authorList>
    </citation>
    <scope>NUCLEOTIDE SEQUENCE [LARGE SCALE GENOMIC DNA]</scope>
    <source>
        <strain evidence="3 4">SAG 39.79</strain>
    </source>
</reference>
<evidence type="ECO:0000313" key="4">
    <source>
        <dbReference type="Proteomes" id="UP000282574"/>
    </source>
</evidence>
<proteinExistence type="predicted"/>
<dbReference type="AlphaFoldDB" id="A0AB37UQ54"/>
<dbReference type="InterPro" id="IPR000014">
    <property type="entry name" value="PAS"/>
</dbReference>
<keyword evidence="4" id="KW-1185">Reference proteome</keyword>
<dbReference type="InterPro" id="IPR013767">
    <property type="entry name" value="PAS_fold"/>
</dbReference>
<evidence type="ECO:0000259" key="2">
    <source>
        <dbReference type="PROSITE" id="PS50112"/>
    </source>
</evidence>
<dbReference type="Gene3D" id="3.30.450.20">
    <property type="entry name" value="PAS domain"/>
    <property type="match status" value="1"/>
</dbReference>
<accession>A0AB37UQ54</accession>
<gene>
    <name evidence="3" type="ORF">DSM107010_11870</name>
</gene>
<dbReference type="CDD" id="cd00130">
    <property type="entry name" value="PAS"/>
    <property type="match status" value="1"/>
</dbReference>
<dbReference type="Pfam" id="PF00989">
    <property type="entry name" value="PAS"/>
    <property type="match status" value="1"/>
</dbReference>
<name>A0AB37UQ54_9CYAN</name>
<evidence type="ECO:0000313" key="3">
    <source>
        <dbReference type="EMBL" id="RUT13564.1"/>
    </source>
</evidence>
<feature type="coiled-coil region" evidence="1">
    <location>
        <begin position="55"/>
        <end position="85"/>
    </location>
</feature>
<dbReference type="EMBL" id="RSCK01000006">
    <property type="protein sequence ID" value="RUT13564.1"/>
    <property type="molecule type" value="Genomic_DNA"/>
</dbReference>
<evidence type="ECO:0000256" key="1">
    <source>
        <dbReference type="SAM" id="Coils"/>
    </source>
</evidence>
<dbReference type="PROSITE" id="PS50112">
    <property type="entry name" value="PAS"/>
    <property type="match status" value="1"/>
</dbReference>
<sequence length="205" mass="23591">MPINSNKFAENTGELTIQLEAMCRRLENLYIRAKEPAWSPAELLAESFRELSCSLEEIYVAIEELRQQNEELAAARFLVEQERQRYQDLFELAPDGYFVTNAAGVILEANRAAVSLLNAAPEYLVGKPLVLFVERGDRSSFRSQLNRLCYQIDRLQNWQVRIQPHKWEPYDAFLTATVVRDRQGTASHLRICLRQTDEQQVAIGS</sequence>
<dbReference type="InterPro" id="IPR035965">
    <property type="entry name" value="PAS-like_dom_sf"/>
</dbReference>
<dbReference type="Proteomes" id="UP000282574">
    <property type="component" value="Unassembled WGS sequence"/>
</dbReference>
<dbReference type="NCBIfam" id="TIGR00229">
    <property type="entry name" value="sensory_box"/>
    <property type="match status" value="1"/>
</dbReference>
<protein>
    <recommendedName>
        <fullName evidence="2">PAS domain-containing protein</fullName>
    </recommendedName>
</protein>
<dbReference type="SMART" id="SM00091">
    <property type="entry name" value="PAS"/>
    <property type="match status" value="1"/>
</dbReference>
<dbReference type="SUPFAM" id="SSF55785">
    <property type="entry name" value="PYP-like sensor domain (PAS domain)"/>
    <property type="match status" value="1"/>
</dbReference>